<sequence>RKPGLENQATFRTGPPEADGGKEGYPGLLK</sequence>
<evidence type="ECO:0000256" key="1">
    <source>
        <dbReference type="SAM" id="MobiDB-lite"/>
    </source>
</evidence>
<reference evidence="2" key="1">
    <citation type="journal article" date="2014" name="Front. Microbiol.">
        <title>High frequency of phylogenetically diverse reductive dehalogenase-homologous genes in deep subseafloor sedimentary metagenomes.</title>
        <authorList>
            <person name="Kawai M."/>
            <person name="Futagami T."/>
            <person name="Toyoda A."/>
            <person name="Takaki Y."/>
            <person name="Nishi S."/>
            <person name="Hori S."/>
            <person name="Arai W."/>
            <person name="Tsubouchi T."/>
            <person name="Morono Y."/>
            <person name="Uchiyama I."/>
            <person name="Ito T."/>
            <person name="Fujiyama A."/>
            <person name="Inagaki F."/>
            <person name="Takami H."/>
        </authorList>
    </citation>
    <scope>NUCLEOTIDE SEQUENCE</scope>
    <source>
        <strain evidence="2">Expedition CK06-06</strain>
    </source>
</reference>
<feature type="region of interest" description="Disordered" evidence="1">
    <location>
        <begin position="1"/>
        <end position="30"/>
    </location>
</feature>
<dbReference type="EMBL" id="BARV01036528">
    <property type="protein sequence ID" value="GAI54882.1"/>
    <property type="molecule type" value="Genomic_DNA"/>
</dbReference>
<proteinExistence type="predicted"/>
<dbReference type="AlphaFoldDB" id="X1PEX7"/>
<feature type="non-terminal residue" evidence="2">
    <location>
        <position position="1"/>
    </location>
</feature>
<name>X1PEX7_9ZZZZ</name>
<protein>
    <submittedName>
        <fullName evidence="2">Uncharacterized protein</fullName>
    </submittedName>
</protein>
<gene>
    <name evidence="2" type="ORF">S06H3_56748</name>
</gene>
<organism evidence="2">
    <name type="scientific">marine sediment metagenome</name>
    <dbReference type="NCBI Taxonomy" id="412755"/>
    <lineage>
        <taxon>unclassified sequences</taxon>
        <taxon>metagenomes</taxon>
        <taxon>ecological metagenomes</taxon>
    </lineage>
</organism>
<evidence type="ECO:0000313" key="2">
    <source>
        <dbReference type="EMBL" id="GAI54882.1"/>
    </source>
</evidence>
<accession>X1PEX7</accession>
<comment type="caution">
    <text evidence="2">The sequence shown here is derived from an EMBL/GenBank/DDBJ whole genome shotgun (WGS) entry which is preliminary data.</text>
</comment>